<dbReference type="FunFam" id="1.10.10.60:FF:000016">
    <property type="entry name" value="Transcriptional activator Myb isoform A"/>
    <property type="match status" value="1"/>
</dbReference>
<feature type="domain" description="Myb-like" evidence="7">
    <location>
        <begin position="539"/>
        <end position="590"/>
    </location>
</feature>
<dbReference type="Proteomes" id="UP000594638">
    <property type="component" value="Unassembled WGS sequence"/>
</dbReference>
<organism evidence="9 10">
    <name type="scientific">Olea europaea subsp. europaea</name>
    <dbReference type="NCBI Taxonomy" id="158383"/>
    <lineage>
        <taxon>Eukaryota</taxon>
        <taxon>Viridiplantae</taxon>
        <taxon>Streptophyta</taxon>
        <taxon>Embryophyta</taxon>
        <taxon>Tracheophyta</taxon>
        <taxon>Spermatophyta</taxon>
        <taxon>Magnoliopsida</taxon>
        <taxon>eudicotyledons</taxon>
        <taxon>Gunneridae</taxon>
        <taxon>Pentapetalae</taxon>
        <taxon>asterids</taxon>
        <taxon>lamiids</taxon>
        <taxon>Lamiales</taxon>
        <taxon>Oleaceae</taxon>
        <taxon>Oleeae</taxon>
        <taxon>Olea</taxon>
    </lineage>
</organism>
<feature type="domain" description="HTH myb-type" evidence="8">
    <location>
        <begin position="486"/>
        <end position="537"/>
    </location>
</feature>
<dbReference type="AlphaFoldDB" id="A0A8S0RMR0"/>
<accession>A0A8S0RMR0</accession>
<keyword evidence="4" id="KW-0804">Transcription</keyword>
<sequence>MPSSDERLLDSDSDDGFNEDMEALKRVFQLTGTNPDDHEGSLSMASYSAGGGGVLLEPESDDDDDDGEDDIELVRNIRKRFASSTEAEEPLTLKPLLTLPPLGLDSDDGDDDDFETLRAIRRRFMAYDDGALKDSVDDFLYIPEQVGATVVDWEKETSNNFIVKRTNAQEGFSNCVDTKEAAAQVTEACDDESVVGERPSNLFEWDGPRTNDVAGLPVRNSDFPSSALAFVDAIKKNRSCQKLMRSKLGEIEARIEEIKRLKDRVKILKDFQVACRKRTGRAFSQKKDDRVQLISVPKLRANAKFNEKISAIYKGPPENSQVAKYKEALTNFPISVNREKWSKKDRENLMKGVKQQFQKMLLQQSIDLLSAGDGSSGDSNNVDSIVASIKDLDITPEIMRSFLPKVDWEQLAFMYVPCRTGVECQARWLNFEDPLINRHPWTTMEDKNLLYNIQQKGLSNWIDIAVSLGTNRTPFQCLSRYQRSLNASILKREWTEEEDNQLRSAVENFGESSWQLVASLIEGRTGTQCSNRWMKTLHPTRKKVGRWTEDEDRRLKVAVTFFGPKTWKKVAQFVYGRTQAQCRERWVNCLNPSLNLAAWTEEEDSKLEAAILEHGYYWSKVASCVPPRTDNQCRRRWKVLFPHEVPQLQAARKIQKVALISNFVDRESERPALGPNDFAPLPNCITESNKVDPSSRKRRRSRRGKNCTGKNAPPGEISPEEVSRLTNGNEIENVHGRSFPRKKRSRRLHSVKGKRWISQPSEECEGSNPTEGHPSPLTDPNILMITMCDELVDVGEEDAIDINKASKLRPRRRCNESHGEALETESTVVRDANLLKTKKITNDKNKGTDAANGDVSKKRNKHFRSNFGTKVSGDDKDLLVSSGRDNELQCVENSEMQSEECLVQGKCPTPVIMESGSYETTLASIPAQSDSEEKHSSSTKMDESSRKEDQIFEVQNSSDGPGLLYTYQRKRRRARDETCSHKMLEVERGDESRRTVELEAEDDMLLAVFYNERRKMRRVAATKK</sequence>
<dbReference type="GO" id="GO:0000978">
    <property type="term" value="F:RNA polymerase II cis-regulatory region sequence-specific DNA binding"/>
    <property type="evidence" value="ECO:0007669"/>
    <property type="project" value="TreeGrafter"/>
</dbReference>
<keyword evidence="2" id="KW-0805">Transcription regulation</keyword>
<dbReference type="PROSITE" id="PS50090">
    <property type="entry name" value="MYB_LIKE"/>
    <property type="match status" value="4"/>
</dbReference>
<dbReference type="GO" id="GO:0019185">
    <property type="term" value="C:snRNA-activating protein complex"/>
    <property type="evidence" value="ECO:0007669"/>
    <property type="project" value="TreeGrafter"/>
</dbReference>
<evidence type="ECO:0000256" key="2">
    <source>
        <dbReference type="ARBA" id="ARBA00023015"/>
    </source>
</evidence>
<dbReference type="Pfam" id="PF00249">
    <property type="entry name" value="Myb_DNA-binding"/>
    <property type="match status" value="2"/>
</dbReference>
<feature type="domain" description="HTH myb-type" evidence="8">
    <location>
        <begin position="538"/>
        <end position="594"/>
    </location>
</feature>
<dbReference type="PROSITE" id="PS51294">
    <property type="entry name" value="HTH_MYB"/>
    <property type="match status" value="3"/>
</dbReference>
<feature type="region of interest" description="Disordered" evidence="6">
    <location>
        <begin position="839"/>
        <end position="868"/>
    </location>
</feature>
<dbReference type="SUPFAM" id="SSF46689">
    <property type="entry name" value="Homeodomain-like"/>
    <property type="match status" value="3"/>
</dbReference>
<evidence type="ECO:0000313" key="9">
    <source>
        <dbReference type="EMBL" id="CAA2980457.1"/>
    </source>
</evidence>
<keyword evidence="5" id="KW-0539">Nucleus</keyword>
<dbReference type="GO" id="GO:0001006">
    <property type="term" value="F:RNA polymerase III type 3 promoter sequence-specific DNA binding"/>
    <property type="evidence" value="ECO:0007669"/>
    <property type="project" value="TreeGrafter"/>
</dbReference>
<evidence type="ECO:0000256" key="1">
    <source>
        <dbReference type="ARBA" id="ARBA00004123"/>
    </source>
</evidence>
<dbReference type="CDD" id="cd00167">
    <property type="entry name" value="SANT"/>
    <property type="match status" value="4"/>
</dbReference>
<feature type="domain" description="Myb-like" evidence="7">
    <location>
        <begin position="486"/>
        <end position="537"/>
    </location>
</feature>
<protein>
    <submittedName>
        <fullName evidence="9">snRNA-activating complex subunit 4 isoform X2</fullName>
    </submittedName>
</protein>
<dbReference type="EMBL" id="CACTIH010003647">
    <property type="protein sequence ID" value="CAA2980457.1"/>
    <property type="molecule type" value="Genomic_DNA"/>
</dbReference>
<dbReference type="Pfam" id="PF13921">
    <property type="entry name" value="Myb_DNA-bind_6"/>
    <property type="match status" value="1"/>
</dbReference>
<dbReference type="SMART" id="SM00717">
    <property type="entry name" value="SANT"/>
    <property type="match status" value="5"/>
</dbReference>
<dbReference type="GO" id="GO:0042796">
    <property type="term" value="P:snRNA transcription by RNA polymerase III"/>
    <property type="evidence" value="ECO:0007669"/>
    <property type="project" value="TreeGrafter"/>
</dbReference>
<dbReference type="GO" id="GO:0042795">
    <property type="term" value="P:snRNA transcription by RNA polymerase II"/>
    <property type="evidence" value="ECO:0007669"/>
    <property type="project" value="TreeGrafter"/>
</dbReference>
<keyword evidence="10" id="KW-1185">Reference proteome</keyword>
<dbReference type="InterPro" id="IPR009057">
    <property type="entry name" value="Homeodomain-like_sf"/>
</dbReference>
<dbReference type="PANTHER" id="PTHR46621">
    <property type="entry name" value="SNRNA-ACTIVATING PROTEIN COMPLEX SUBUNIT 4"/>
    <property type="match status" value="1"/>
</dbReference>
<evidence type="ECO:0000259" key="7">
    <source>
        <dbReference type="PROSITE" id="PS50090"/>
    </source>
</evidence>
<reference evidence="9 10" key="1">
    <citation type="submission" date="2019-12" db="EMBL/GenBank/DDBJ databases">
        <authorList>
            <person name="Alioto T."/>
            <person name="Alioto T."/>
            <person name="Gomez Garrido J."/>
        </authorList>
    </citation>
    <scope>NUCLEOTIDE SEQUENCE [LARGE SCALE GENOMIC DNA]</scope>
</reference>
<dbReference type="OrthoDB" id="2143914at2759"/>
<proteinExistence type="predicted"/>
<evidence type="ECO:0000313" key="10">
    <source>
        <dbReference type="Proteomes" id="UP000594638"/>
    </source>
</evidence>
<feature type="domain" description="Myb-like" evidence="7">
    <location>
        <begin position="591"/>
        <end position="641"/>
    </location>
</feature>
<feature type="compositionally biased region" description="Basic and acidic residues" evidence="6">
    <location>
        <begin position="931"/>
        <end position="948"/>
    </location>
</feature>
<dbReference type="InterPro" id="IPR017930">
    <property type="entry name" value="Myb_dom"/>
</dbReference>
<feature type="compositionally biased region" description="Basic residues" evidence="6">
    <location>
        <begin position="696"/>
        <end position="705"/>
    </location>
</feature>
<comment type="subcellular location">
    <subcellularLocation>
        <location evidence="1">Nucleus</location>
    </subcellularLocation>
</comment>
<comment type="caution">
    <text evidence="9">The sequence shown here is derived from an EMBL/GenBank/DDBJ whole genome shotgun (WGS) entry which is preliminary data.</text>
</comment>
<dbReference type="GO" id="GO:0005634">
    <property type="term" value="C:nucleus"/>
    <property type="evidence" value="ECO:0007669"/>
    <property type="project" value="UniProtKB-SubCell"/>
</dbReference>
<feature type="domain" description="Myb-like" evidence="7">
    <location>
        <begin position="433"/>
        <end position="485"/>
    </location>
</feature>
<gene>
    <name evidence="9" type="ORF">OLEA9_A059985</name>
</gene>
<evidence type="ECO:0000259" key="8">
    <source>
        <dbReference type="PROSITE" id="PS51294"/>
    </source>
</evidence>
<feature type="compositionally biased region" description="Basic and acidic residues" evidence="6">
    <location>
        <begin position="1"/>
        <end position="10"/>
    </location>
</feature>
<feature type="region of interest" description="Disordered" evidence="6">
    <location>
        <begin position="671"/>
        <end position="781"/>
    </location>
</feature>
<feature type="compositionally biased region" description="Acidic residues" evidence="6">
    <location>
        <begin position="11"/>
        <end position="21"/>
    </location>
</feature>
<feature type="region of interest" description="Disordered" evidence="6">
    <location>
        <begin position="1"/>
        <end position="69"/>
    </location>
</feature>
<feature type="compositionally biased region" description="Acidic residues" evidence="6">
    <location>
        <begin position="58"/>
        <end position="69"/>
    </location>
</feature>
<name>A0A8S0RMR0_OLEEU</name>
<evidence type="ECO:0000256" key="3">
    <source>
        <dbReference type="ARBA" id="ARBA00023125"/>
    </source>
</evidence>
<dbReference type="InterPro" id="IPR001005">
    <property type="entry name" value="SANT/Myb"/>
</dbReference>
<dbReference type="Gramene" id="OE9A059985T2">
    <property type="protein sequence ID" value="OE9A059985C2"/>
    <property type="gene ID" value="OE9A059985"/>
</dbReference>
<evidence type="ECO:0000256" key="6">
    <source>
        <dbReference type="SAM" id="MobiDB-lite"/>
    </source>
</evidence>
<feature type="compositionally biased region" description="Basic residues" evidence="6">
    <location>
        <begin position="738"/>
        <end position="755"/>
    </location>
</feature>
<feature type="region of interest" description="Disordered" evidence="6">
    <location>
        <begin position="924"/>
        <end position="948"/>
    </location>
</feature>
<dbReference type="InterPro" id="IPR051575">
    <property type="entry name" value="Myb-like_DNA-bd"/>
</dbReference>
<feature type="domain" description="HTH myb-type" evidence="8">
    <location>
        <begin position="598"/>
        <end position="645"/>
    </location>
</feature>
<evidence type="ECO:0000256" key="5">
    <source>
        <dbReference type="ARBA" id="ARBA00023242"/>
    </source>
</evidence>
<dbReference type="Gene3D" id="1.10.10.60">
    <property type="entry name" value="Homeodomain-like"/>
    <property type="match status" value="4"/>
</dbReference>
<evidence type="ECO:0000256" key="4">
    <source>
        <dbReference type="ARBA" id="ARBA00023163"/>
    </source>
</evidence>
<dbReference type="PANTHER" id="PTHR46621:SF1">
    <property type="entry name" value="SNRNA-ACTIVATING PROTEIN COMPLEX SUBUNIT 4"/>
    <property type="match status" value="1"/>
</dbReference>
<keyword evidence="3" id="KW-0238">DNA-binding</keyword>